<dbReference type="Proteomes" id="UP001521150">
    <property type="component" value="Unassembled WGS sequence"/>
</dbReference>
<comment type="caution">
    <text evidence="2">The sequence shown here is derived from an EMBL/GenBank/DDBJ whole genome shotgun (WGS) entry which is preliminary data.</text>
</comment>
<dbReference type="EMBL" id="JAJVCN010000005">
    <property type="protein sequence ID" value="MCE7011697.1"/>
    <property type="molecule type" value="Genomic_DNA"/>
</dbReference>
<gene>
    <name evidence="2" type="ORF">LWC34_54130</name>
</gene>
<evidence type="ECO:0000313" key="2">
    <source>
        <dbReference type="EMBL" id="MCE7011697.1"/>
    </source>
</evidence>
<name>A0ABS8ZZF6_9PSEU</name>
<keyword evidence="3" id="KW-1185">Reference proteome</keyword>
<dbReference type="Gene3D" id="3.30.2010.10">
    <property type="entry name" value="Metalloproteases ('zincins'), catalytic domain"/>
    <property type="match status" value="1"/>
</dbReference>
<accession>A0ABS8ZZF6</accession>
<proteinExistence type="predicted"/>
<reference evidence="2 3" key="1">
    <citation type="submission" date="2021-12" db="EMBL/GenBank/DDBJ databases">
        <title>Genome sequence of Kibdelosporangium philippinense ATCC 49844.</title>
        <authorList>
            <person name="Fedorov E.A."/>
            <person name="Omeragic M."/>
            <person name="Shalygina K.F."/>
            <person name="Maclea K.S."/>
        </authorList>
    </citation>
    <scope>NUCLEOTIDE SEQUENCE [LARGE SCALE GENOMIC DNA]</scope>
    <source>
        <strain evidence="2 3">ATCC 49844</strain>
    </source>
</reference>
<feature type="domain" description="YgjP-like metallopeptidase" evidence="1">
    <location>
        <begin position="31"/>
        <end position="245"/>
    </location>
</feature>
<dbReference type="PANTHER" id="PTHR30399:SF1">
    <property type="entry name" value="UTP PYROPHOSPHATASE"/>
    <property type="match status" value="1"/>
</dbReference>
<organism evidence="2 3">
    <name type="scientific">Kibdelosporangium philippinense</name>
    <dbReference type="NCBI Taxonomy" id="211113"/>
    <lineage>
        <taxon>Bacteria</taxon>
        <taxon>Bacillati</taxon>
        <taxon>Actinomycetota</taxon>
        <taxon>Actinomycetes</taxon>
        <taxon>Pseudonocardiales</taxon>
        <taxon>Pseudonocardiaceae</taxon>
        <taxon>Kibdelosporangium</taxon>
    </lineage>
</organism>
<dbReference type="InterPro" id="IPR053136">
    <property type="entry name" value="UTP_pyrophosphatase-like"/>
</dbReference>
<dbReference type="RefSeq" id="WP_233734448.1">
    <property type="nucleotide sequence ID" value="NZ_JAJVCN010000005.1"/>
</dbReference>
<dbReference type="PANTHER" id="PTHR30399">
    <property type="entry name" value="UNCHARACTERIZED PROTEIN YGJP"/>
    <property type="match status" value="1"/>
</dbReference>
<dbReference type="CDD" id="cd07344">
    <property type="entry name" value="M48_yhfN_like"/>
    <property type="match status" value="1"/>
</dbReference>
<dbReference type="Pfam" id="PF01863">
    <property type="entry name" value="YgjP-like"/>
    <property type="match status" value="1"/>
</dbReference>
<sequence length="259" mass="29691">MSSHDIYAAAVAGLQLPAEWQVTVALRPRRRTLGMEVAPGGTVTVLIPSQADPDQVIRFVSGHRTWITEKVATAVRLAPDHPVKEFVDGETFDLFGQRYRLRFVDTLPAGVEQLPAVTAERVLYVRRQRPERVRRAIIGLYRQEGLAWARREGRQYELGGRIEHLSYAVRDLGRHRWGTYEGLPKHTTTLHWAVFGLPMPLVEYVLAHEQAHATRPPGRAHGPAWQRRIDSWMPDWRQRKTELAEAGRHAWLGEWKPRS</sequence>
<evidence type="ECO:0000313" key="3">
    <source>
        <dbReference type="Proteomes" id="UP001521150"/>
    </source>
</evidence>
<evidence type="ECO:0000259" key="1">
    <source>
        <dbReference type="Pfam" id="PF01863"/>
    </source>
</evidence>
<dbReference type="InterPro" id="IPR002725">
    <property type="entry name" value="YgjP-like_metallopeptidase"/>
</dbReference>
<protein>
    <submittedName>
        <fullName evidence="2">M48 family metallopeptidase</fullName>
    </submittedName>
</protein>